<evidence type="ECO:0000256" key="3">
    <source>
        <dbReference type="ARBA" id="ARBA00022676"/>
    </source>
</evidence>
<evidence type="ECO:0000259" key="6">
    <source>
        <dbReference type="Pfam" id="PF00535"/>
    </source>
</evidence>
<evidence type="ECO:0000256" key="1">
    <source>
        <dbReference type="ARBA" id="ARBA00004776"/>
    </source>
</evidence>
<dbReference type="InterPro" id="IPR001173">
    <property type="entry name" value="Glyco_trans_2-like"/>
</dbReference>
<dbReference type="AlphaFoldDB" id="A0A941AKT9"/>
<keyword evidence="3" id="KW-0328">Glycosyltransferase</keyword>
<organism evidence="7 8">
    <name type="scientific">Microbispora oryzae</name>
    <dbReference type="NCBI Taxonomy" id="2806554"/>
    <lineage>
        <taxon>Bacteria</taxon>
        <taxon>Bacillati</taxon>
        <taxon>Actinomycetota</taxon>
        <taxon>Actinomycetes</taxon>
        <taxon>Streptosporangiales</taxon>
        <taxon>Streptosporangiaceae</taxon>
        <taxon>Microbispora</taxon>
    </lineage>
</organism>
<dbReference type="GO" id="GO:0016757">
    <property type="term" value="F:glycosyltransferase activity"/>
    <property type="evidence" value="ECO:0007669"/>
    <property type="project" value="UniProtKB-KW"/>
</dbReference>
<comment type="caution">
    <text evidence="7">The sequence shown here is derived from an EMBL/GenBank/DDBJ whole genome shotgun (WGS) entry which is preliminary data.</text>
</comment>
<dbReference type="Pfam" id="PF00535">
    <property type="entry name" value="Glycos_transf_2"/>
    <property type="match status" value="1"/>
</dbReference>
<comment type="similarity">
    <text evidence="2">Belongs to the glycosyltransferase 2 family.</text>
</comment>
<dbReference type="EMBL" id="JAFCNB010000023">
    <property type="protein sequence ID" value="MBP2707815.1"/>
    <property type="molecule type" value="Genomic_DNA"/>
</dbReference>
<evidence type="ECO:0000313" key="8">
    <source>
        <dbReference type="Proteomes" id="UP000674234"/>
    </source>
</evidence>
<reference evidence="7" key="1">
    <citation type="submission" date="2021-02" db="EMBL/GenBank/DDBJ databases">
        <title>Draft genome sequence of Microbispora sp. RL4-1S isolated from rice leaves in Thailand.</title>
        <authorList>
            <person name="Muangham S."/>
            <person name="Duangmal K."/>
        </authorList>
    </citation>
    <scope>NUCLEOTIDE SEQUENCE</scope>
    <source>
        <strain evidence="7">RL4-1S</strain>
    </source>
</reference>
<dbReference type="PANTHER" id="PTHR43179:SF12">
    <property type="entry name" value="GALACTOFURANOSYLTRANSFERASE GLFT2"/>
    <property type="match status" value="1"/>
</dbReference>
<evidence type="ECO:0000256" key="4">
    <source>
        <dbReference type="ARBA" id="ARBA00022679"/>
    </source>
</evidence>
<accession>A0A941AKT9</accession>
<proteinExistence type="inferred from homology"/>
<dbReference type="Proteomes" id="UP000674234">
    <property type="component" value="Unassembled WGS sequence"/>
</dbReference>
<protein>
    <submittedName>
        <fullName evidence="7">Glycosyltransferase</fullName>
    </submittedName>
</protein>
<gene>
    <name evidence="7" type="ORF">JOL79_28945</name>
</gene>
<keyword evidence="4" id="KW-0808">Transferase</keyword>
<sequence>MTDPRVGVVVITWNRRREALTAVGRLVALPERPHVVLVDNASSDGTAEAVRARFPEVEVVALPQNLGAVGRNIGTRRLRPALGAGHAAPSPAPGGGTPAEP</sequence>
<keyword evidence="8" id="KW-1185">Reference proteome</keyword>
<dbReference type="Gene3D" id="3.90.550.10">
    <property type="entry name" value="Spore Coat Polysaccharide Biosynthesis Protein SpsA, Chain A"/>
    <property type="match status" value="1"/>
</dbReference>
<dbReference type="InterPro" id="IPR029044">
    <property type="entry name" value="Nucleotide-diphossugar_trans"/>
</dbReference>
<evidence type="ECO:0000256" key="5">
    <source>
        <dbReference type="SAM" id="MobiDB-lite"/>
    </source>
</evidence>
<evidence type="ECO:0000313" key="7">
    <source>
        <dbReference type="EMBL" id="MBP2707815.1"/>
    </source>
</evidence>
<comment type="pathway">
    <text evidence="1">Cell wall biogenesis; cell wall polysaccharide biosynthesis.</text>
</comment>
<dbReference type="RefSeq" id="WP_210159079.1">
    <property type="nucleotide sequence ID" value="NZ_JAFCNB010000023.1"/>
</dbReference>
<feature type="region of interest" description="Disordered" evidence="5">
    <location>
        <begin position="80"/>
        <end position="101"/>
    </location>
</feature>
<feature type="compositionally biased region" description="Low complexity" evidence="5">
    <location>
        <begin position="80"/>
        <end position="89"/>
    </location>
</feature>
<dbReference type="PANTHER" id="PTHR43179">
    <property type="entry name" value="RHAMNOSYLTRANSFERASE WBBL"/>
    <property type="match status" value="1"/>
</dbReference>
<evidence type="ECO:0000256" key="2">
    <source>
        <dbReference type="ARBA" id="ARBA00006739"/>
    </source>
</evidence>
<name>A0A941AKT9_9ACTN</name>
<feature type="domain" description="Glycosyltransferase 2-like" evidence="6">
    <location>
        <begin position="8"/>
        <end position="75"/>
    </location>
</feature>
<dbReference type="SUPFAM" id="SSF53448">
    <property type="entry name" value="Nucleotide-diphospho-sugar transferases"/>
    <property type="match status" value="1"/>
</dbReference>